<dbReference type="EMBL" id="LT629750">
    <property type="protein sequence ID" value="SDS36563.1"/>
    <property type="molecule type" value="Genomic_DNA"/>
</dbReference>
<gene>
    <name evidence="1" type="ORF">SAMN05444158_1834</name>
</gene>
<accession>A0A1H1RLN7</accession>
<evidence type="ECO:0000313" key="2">
    <source>
        <dbReference type="Proteomes" id="UP000243904"/>
    </source>
</evidence>
<evidence type="ECO:0000313" key="1">
    <source>
        <dbReference type="EMBL" id="SDS36563.1"/>
    </source>
</evidence>
<name>A0A1H1RLN7_9BRAD</name>
<sequence length="205" mass="22643">MEFESANPSVVRSIKQRVLLNAWLRASRHPRSLPVISDFQPDDIAGELADMMGYRVEGKGDSARFLITLEGETLAAAYGNDNPEQRTNRYLDDAIGPDRYARVIPCYRTLLSRKRPTYTISIVQDADGKDVSYERLLLPFGSTGHVEQIVGSYKAISIEGGFKINNLMGVRSKAVPVSVVRAVIDIDVVHGPGRRGAPDDVIELN</sequence>
<evidence type="ECO:0008006" key="3">
    <source>
        <dbReference type="Google" id="ProtNLM"/>
    </source>
</evidence>
<organism evidence="1 2">
    <name type="scientific">Bradyrhizobium canariense</name>
    <dbReference type="NCBI Taxonomy" id="255045"/>
    <lineage>
        <taxon>Bacteria</taxon>
        <taxon>Pseudomonadati</taxon>
        <taxon>Pseudomonadota</taxon>
        <taxon>Alphaproteobacteria</taxon>
        <taxon>Hyphomicrobiales</taxon>
        <taxon>Nitrobacteraceae</taxon>
        <taxon>Bradyrhizobium</taxon>
    </lineage>
</organism>
<dbReference type="RefSeq" id="WP_146687000.1">
    <property type="nucleotide sequence ID" value="NZ_LT629750.1"/>
</dbReference>
<keyword evidence="2" id="KW-1185">Reference proteome</keyword>
<dbReference type="Proteomes" id="UP000243904">
    <property type="component" value="Chromosome I"/>
</dbReference>
<reference evidence="2" key="1">
    <citation type="submission" date="2016-10" db="EMBL/GenBank/DDBJ databases">
        <authorList>
            <person name="Varghese N."/>
            <person name="Submissions S."/>
        </authorList>
    </citation>
    <scope>NUCLEOTIDE SEQUENCE [LARGE SCALE GENOMIC DNA]</scope>
    <source>
        <strain evidence="2">GAS369</strain>
    </source>
</reference>
<proteinExistence type="predicted"/>
<protein>
    <recommendedName>
        <fullName evidence="3">PAS domain-containing protein</fullName>
    </recommendedName>
</protein>
<dbReference type="AlphaFoldDB" id="A0A1H1RLN7"/>